<feature type="transmembrane region" description="Helical" evidence="2">
    <location>
        <begin position="40"/>
        <end position="62"/>
    </location>
</feature>
<keyword evidence="4" id="KW-1185">Reference proteome</keyword>
<proteinExistence type="predicted"/>
<organism evidence="3 4">
    <name type="scientific">Lactuca sativa</name>
    <name type="common">Garden lettuce</name>
    <dbReference type="NCBI Taxonomy" id="4236"/>
    <lineage>
        <taxon>Eukaryota</taxon>
        <taxon>Viridiplantae</taxon>
        <taxon>Streptophyta</taxon>
        <taxon>Embryophyta</taxon>
        <taxon>Tracheophyta</taxon>
        <taxon>Spermatophyta</taxon>
        <taxon>Magnoliopsida</taxon>
        <taxon>eudicotyledons</taxon>
        <taxon>Gunneridae</taxon>
        <taxon>Pentapetalae</taxon>
        <taxon>asterids</taxon>
        <taxon>campanulids</taxon>
        <taxon>Asterales</taxon>
        <taxon>Asteraceae</taxon>
        <taxon>Cichorioideae</taxon>
        <taxon>Cichorieae</taxon>
        <taxon>Lactucinae</taxon>
        <taxon>Lactuca</taxon>
    </lineage>
</organism>
<name>A0A9R1WCV0_LACSA</name>
<keyword evidence="2" id="KW-1133">Transmembrane helix</keyword>
<evidence type="ECO:0000313" key="4">
    <source>
        <dbReference type="Proteomes" id="UP000235145"/>
    </source>
</evidence>
<dbReference type="EMBL" id="NBSK02000002">
    <property type="protein sequence ID" value="KAJ0220013.1"/>
    <property type="molecule type" value="Genomic_DNA"/>
</dbReference>
<reference evidence="3 4" key="1">
    <citation type="journal article" date="2017" name="Nat. Commun.">
        <title>Genome assembly with in vitro proximity ligation data and whole-genome triplication in lettuce.</title>
        <authorList>
            <person name="Reyes-Chin-Wo S."/>
            <person name="Wang Z."/>
            <person name="Yang X."/>
            <person name="Kozik A."/>
            <person name="Arikit S."/>
            <person name="Song C."/>
            <person name="Xia L."/>
            <person name="Froenicke L."/>
            <person name="Lavelle D.O."/>
            <person name="Truco M.J."/>
            <person name="Xia R."/>
            <person name="Zhu S."/>
            <person name="Xu C."/>
            <person name="Xu H."/>
            <person name="Xu X."/>
            <person name="Cox K."/>
            <person name="Korf I."/>
            <person name="Meyers B.C."/>
            <person name="Michelmore R.W."/>
        </authorList>
    </citation>
    <scope>NUCLEOTIDE SEQUENCE [LARGE SCALE GENOMIC DNA]</scope>
    <source>
        <strain evidence="4">cv. Salinas</strain>
        <tissue evidence="3">Seedlings</tissue>
    </source>
</reference>
<evidence type="ECO:0000256" key="1">
    <source>
        <dbReference type="SAM" id="MobiDB-lite"/>
    </source>
</evidence>
<dbReference type="Proteomes" id="UP000235145">
    <property type="component" value="Unassembled WGS sequence"/>
</dbReference>
<accession>A0A9R1WCV0</accession>
<sequence length="120" mass="13413">MSSSSSTSRNQLQVTHVQSREGEELRLGNFASRDLRASGLASGIGMISGLHGAIFCTHVVSFKCSRREHSRSQRSSFVHLLWRLQKASEVSSRREHCIHVVNPDSFGVSRPELQKFITFA</sequence>
<comment type="caution">
    <text evidence="3">The sequence shown here is derived from an EMBL/GenBank/DDBJ whole genome shotgun (WGS) entry which is preliminary data.</text>
</comment>
<dbReference type="AlphaFoldDB" id="A0A9R1WCV0"/>
<evidence type="ECO:0000256" key="2">
    <source>
        <dbReference type="SAM" id="Phobius"/>
    </source>
</evidence>
<evidence type="ECO:0000313" key="3">
    <source>
        <dbReference type="EMBL" id="KAJ0220013.1"/>
    </source>
</evidence>
<keyword evidence="2" id="KW-0812">Transmembrane</keyword>
<gene>
    <name evidence="3" type="ORF">LSAT_V11C200066880</name>
</gene>
<feature type="region of interest" description="Disordered" evidence="1">
    <location>
        <begin position="1"/>
        <end position="21"/>
    </location>
</feature>
<protein>
    <submittedName>
        <fullName evidence="3">Uncharacterized protein</fullName>
    </submittedName>
</protein>
<keyword evidence="2" id="KW-0472">Membrane</keyword>